<name>A0ABS4NJ05_9BACL</name>
<dbReference type="Pfam" id="PF09551">
    <property type="entry name" value="Spore_II_R"/>
    <property type="match status" value="1"/>
</dbReference>
<evidence type="ECO:0000313" key="3">
    <source>
        <dbReference type="Proteomes" id="UP000773462"/>
    </source>
</evidence>
<feature type="transmembrane region" description="Helical" evidence="1">
    <location>
        <begin position="12"/>
        <end position="33"/>
    </location>
</feature>
<evidence type="ECO:0000256" key="1">
    <source>
        <dbReference type="SAM" id="Phobius"/>
    </source>
</evidence>
<proteinExistence type="predicted"/>
<keyword evidence="1" id="KW-0472">Membrane</keyword>
<reference evidence="2 3" key="1">
    <citation type="submission" date="2021-03" db="EMBL/GenBank/DDBJ databases">
        <title>Genomic Encyclopedia of Type Strains, Phase IV (KMG-IV): sequencing the most valuable type-strain genomes for metagenomic binning, comparative biology and taxonomic classification.</title>
        <authorList>
            <person name="Goeker M."/>
        </authorList>
    </citation>
    <scope>NUCLEOTIDE SEQUENCE [LARGE SCALE GENOMIC DNA]</scope>
    <source>
        <strain evidence="2 3">DSM 101953</strain>
    </source>
</reference>
<accession>A0ABS4NJ05</accession>
<comment type="caution">
    <text evidence="2">The sequence shown here is derived from an EMBL/GenBank/DDBJ whole genome shotgun (WGS) entry which is preliminary data.</text>
</comment>
<dbReference type="InterPro" id="IPR014202">
    <property type="entry name" value="Spore_II_R"/>
</dbReference>
<keyword evidence="1" id="KW-0812">Transmembrane</keyword>
<organism evidence="2 3">
    <name type="scientific">Paenibacillus silagei</name>
    <dbReference type="NCBI Taxonomy" id="1670801"/>
    <lineage>
        <taxon>Bacteria</taxon>
        <taxon>Bacillati</taxon>
        <taxon>Bacillota</taxon>
        <taxon>Bacilli</taxon>
        <taxon>Bacillales</taxon>
        <taxon>Paenibacillaceae</taxon>
        <taxon>Paenibacillus</taxon>
    </lineage>
</organism>
<evidence type="ECO:0000313" key="2">
    <source>
        <dbReference type="EMBL" id="MBP2110013.1"/>
    </source>
</evidence>
<dbReference type="NCBIfam" id="TIGR02837">
    <property type="entry name" value="spore_II_R"/>
    <property type="match status" value="1"/>
</dbReference>
<dbReference type="Proteomes" id="UP000773462">
    <property type="component" value="Unassembled WGS sequence"/>
</dbReference>
<dbReference type="EMBL" id="JAGGLV010000001">
    <property type="protein sequence ID" value="MBP2110013.1"/>
    <property type="molecule type" value="Genomic_DNA"/>
</dbReference>
<keyword evidence="3" id="KW-1185">Reference proteome</keyword>
<protein>
    <submittedName>
        <fullName evidence="2">Stage II sporulation protein R</fullName>
    </submittedName>
</protein>
<sequence length="263" mass="28535">MEDYKLERGDSLRITFKYTAILICFFMILMMAWEGQKSDAAVAEVSIPQESIRLRILANSDGTGDQLVKRQIRDRIVEQINQWVAGLEDPQSLEQARALIRNHLPELNELVGRELAQRGIEYGYQVELGTVPFPTKMYGGRVYPAGEYEAVRVTLGAGKGQNWWCVLFPPLCFIDAGTGDAAAAEPAAAKAGAKEAAKVSAKASGDGAKVKAADGTAQGAVSSLSDSTNKVGSSGDAAETPKVKFFVWELLKNIWSWICGLFA</sequence>
<keyword evidence="1" id="KW-1133">Transmembrane helix</keyword>
<gene>
    <name evidence="2" type="ORF">J2Z70_000152</name>
</gene>